<dbReference type="PANTHER" id="PTHR31896">
    <property type="entry name" value="FAMILY REGULATORY PROTEIN, PUTATIVE (AFU_ORTHOLOGUE AFUA_3G14730)-RELATED"/>
    <property type="match status" value="1"/>
</dbReference>
<sequence length="441" mass="49510">MTYVRFISITTVRPSTDDHHEELSQRIELTPWDLRTLPNDCIQKGLLFHKPTNLAIDWIEHLKTTLSQTLAIFYPLAGRLAVVENDDRTSSFFLHCNNEGVQFVHAVADAISVDDILKPLNVPDDIIYSLFLNNGVLNYQGTSKPLLALQVTELADGIFVAYTSNHSVLDGTSMWHFLNTWTEICRGCDRISQPPPDFDRGFLNGIVDFPVRIPSFLDKIPEKFVPPPLQQRILHFSKENIAKLKSKANSQMGTTKISSLQALLGHLWVSITRNRHYLKPDEEVSIGIAMSMRQRMEPAVPEKYFGSTVLNQRIASTAGELVEKGSGWAAWEINRSIDSFTSVEMRKFAEDWAKNPVIAKLVRRNGNSLFVGSSPRFNVYGNDFGWGRPLAVRSGPSNKFDGKLTVFPGAEDGSIDFEACLLPETLQSMAEDSEFMESLST</sequence>
<dbReference type="GO" id="GO:0016740">
    <property type="term" value="F:transferase activity"/>
    <property type="evidence" value="ECO:0007669"/>
    <property type="project" value="UniProtKB-KW"/>
</dbReference>
<dbReference type="RefSeq" id="XP_015889811.2">
    <property type="nucleotide sequence ID" value="XM_016034325.4"/>
</dbReference>
<dbReference type="FunCoup" id="A0A6P4ALW5">
    <property type="interactions" value="252"/>
</dbReference>
<keyword evidence="1" id="KW-0808">Transferase</keyword>
<dbReference type="KEGG" id="zju:107424508"/>
<dbReference type="GeneID" id="107424508"/>
<name>A0A6P4ALW5_ZIZJJ</name>
<evidence type="ECO:0000256" key="1">
    <source>
        <dbReference type="ARBA" id="ARBA00022679"/>
    </source>
</evidence>
<evidence type="ECO:0000313" key="3">
    <source>
        <dbReference type="RefSeq" id="XP_015889811.2"/>
    </source>
</evidence>
<reference evidence="3" key="1">
    <citation type="submission" date="2025-08" db="UniProtKB">
        <authorList>
            <consortium name="RefSeq"/>
        </authorList>
    </citation>
    <scope>IDENTIFICATION</scope>
    <source>
        <tissue evidence="3">Seedling</tissue>
    </source>
</reference>
<dbReference type="InterPro" id="IPR023213">
    <property type="entry name" value="CAT-like_dom_sf"/>
</dbReference>
<gene>
    <name evidence="3" type="primary">LOC107424508</name>
</gene>
<dbReference type="Proteomes" id="UP001652623">
    <property type="component" value="Chromosome 7"/>
</dbReference>
<dbReference type="AlphaFoldDB" id="A0A6P4ALW5"/>
<protein>
    <submittedName>
        <fullName evidence="3">Uncharacterized acetyltransferase At3g50280</fullName>
    </submittedName>
</protein>
<accession>A0A6P4ALW5</accession>
<proteinExistence type="predicted"/>
<dbReference type="Pfam" id="PF02458">
    <property type="entry name" value="Transferase"/>
    <property type="match status" value="1"/>
</dbReference>
<dbReference type="InterPro" id="IPR051283">
    <property type="entry name" value="Sec_Metabolite_Acyltrans"/>
</dbReference>
<evidence type="ECO:0000313" key="2">
    <source>
        <dbReference type="Proteomes" id="UP001652623"/>
    </source>
</evidence>
<dbReference type="Gene3D" id="3.30.559.10">
    <property type="entry name" value="Chloramphenicol acetyltransferase-like domain"/>
    <property type="match status" value="2"/>
</dbReference>
<organism evidence="2 3">
    <name type="scientific">Ziziphus jujuba</name>
    <name type="common">Chinese jujube</name>
    <name type="synonym">Ziziphus sativa</name>
    <dbReference type="NCBI Taxonomy" id="326968"/>
    <lineage>
        <taxon>Eukaryota</taxon>
        <taxon>Viridiplantae</taxon>
        <taxon>Streptophyta</taxon>
        <taxon>Embryophyta</taxon>
        <taxon>Tracheophyta</taxon>
        <taxon>Spermatophyta</taxon>
        <taxon>Magnoliopsida</taxon>
        <taxon>eudicotyledons</taxon>
        <taxon>Gunneridae</taxon>
        <taxon>Pentapetalae</taxon>
        <taxon>rosids</taxon>
        <taxon>fabids</taxon>
        <taxon>Rosales</taxon>
        <taxon>Rhamnaceae</taxon>
        <taxon>Paliureae</taxon>
        <taxon>Ziziphus</taxon>
    </lineage>
</organism>
<dbReference type="PANTHER" id="PTHR31896:SF39">
    <property type="entry name" value="PROTEIN ENHANCED PSEUDOMONAS SUSCEPTIBILITY 1-LIKE"/>
    <property type="match status" value="1"/>
</dbReference>
<keyword evidence="2" id="KW-1185">Reference proteome</keyword>
<dbReference type="InParanoid" id="A0A6P4ALW5"/>